<evidence type="ECO:0000256" key="1">
    <source>
        <dbReference type="SAM" id="MobiDB-lite"/>
    </source>
</evidence>
<organism evidence="2 3">
    <name type="scientific">Pedococcus cremeus</name>
    <dbReference type="NCBI Taxonomy" id="587636"/>
    <lineage>
        <taxon>Bacteria</taxon>
        <taxon>Bacillati</taxon>
        <taxon>Actinomycetota</taxon>
        <taxon>Actinomycetes</taxon>
        <taxon>Micrococcales</taxon>
        <taxon>Intrasporangiaceae</taxon>
        <taxon>Pedococcus</taxon>
    </lineage>
</organism>
<dbReference type="EMBL" id="FOHB01000001">
    <property type="protein sequence ID" value="SER66551.1"/>
    <property type="molecule type" value="Genomic_DNA"/>
</dbReference>
<dbReference type="AlphaFoldDB" id="A0A1H9R127"/>
<feature type="region of interest" description="Disordered" evidence="1">
    <location>
        <begin position="37"/>
        <end position="56"/>
    </location>
</feature>
<name>A0A1H9R127_9MICO</name>
<accession>A0A1H9R127</accession>
<keyword evidence="3" id="KW-1185">Reference proteome</keyword>
<reference evidence="3" key="1">
    <citation type="submission" date="2016-10" db="EMBL/GenBank/DDBJ databases">
        <authorList>
            <person name="Varghese N."/>
            <person name="Submissions S."/>
        </authorList>
    </citation>
    <scope>NUCLEOTIDE SEQUENCE [LARGE SCALE GENOMIC DNA]</scope>
    <source>
        <strain evidence="3">CGMCC 1.6963</strain>
    </source>
</reference>
<sequence>MGRRRGRHERRAGQARRQHALPDFTHLPEPVRIADTVTTQEVDPAPDPQGGRDTETEFVLRNAGF</sequence>
<dbReference type="RefSeq" id="WP_091755562.1">
    <property type="nucleotide sequence ID" value="NZ_FOHB01000001.1"/>
</dbReference>
<protein>
    <submittedName>
        <fullName evidence="2">Uncharacterized protein</fullName>
    </submittedName>
</protein>
<gene>
    <name evidence="2" type="ORF">SAMN05216199_0827</name>
</gene>
<evidence type="ECO:0000313" key="2">
    <source>
        <dbReference type="EMBL" id="SER66551.1"/>
    </source>
</evidence>
<dbReference type="Proteomes" id="UP000199019">
    <property type="component" value="Unassembled WGS sequence"/>
</dbReference>
<dbReference type="STRING" id="587636.SAMN05216199_0827"/>
<feature type="compositionally biased region" description="Basic residues" evidence="1">
    <location>
        <begin position="1"/>
        <end position="19"/>
    </location>
</feature>
<evidence type="ECO:0000313" key="3">
    <source>
        <dbReference type="Proteomes" id="UP000199019"/>
    </source>
</evidence>
<proteinExistence type="predicted"/>
<feature type="region of interest" description="Disordered" evidence="1">
    <location>
        <begin position="1"/>
        <end position="28"/>
    </location>
</feature>